<comment type="subcellular location">
    <subcellularLocation>
        <location evidence="1">Membrane</location>
        <topology evidence="1">Multi-pass membrane protein</topology>
    </subcellularLocation>
</comment>
<feature type="transmembrane region" description="Helical" evidence="9">
    <location>
        <begin position="199"/>
        <end position="220"/>
    </location>
</feature>
<keyword evidence="10" id="KW-1185">Reference proteome</keyword>
<name>A0A6J3K2G9_9HYME</name>
<dbReference type="GeneID" id="117232183"/>
<accession>A0A6J3K2G9</accession>
<proteinExistence type="predicted"/>
<reference evidence="11" key="1">
    <citation type="submission" date="2025-08" db="UniProtKB">
        <authorList>
            <consortium name="RefSeq"/>
        </authorList>
    </citation>
    <scope>IDENTIFICATION</scope>
    <source>
        <tissue evidence="11">Muscle</tissue>
    </source>
</reference>
<dbReference type="Pfam" id="PF02949">
    <property type="entry name" value="7tm_6"/>
    <property type="match status" value="1"/>
</dbReference>
<dbReference type="RefSeq" id="XP_033347282.1">
    <property type="nucleotide sequence ID" value="XM_033491391.1"/>
</dbReference>
<evidence type="ECO:0000256" key="6">
    <source>
        <dbReference type="ARBA" id="ARBA00023136"/>
    </source>
</evidence>
<feature type="transmembrane region" description="Helical" evidence="9">
    <location>
        <begin position="149"/>
        <end position="178"/>
    </location>
</feature>
<keyword evidence="2" id="KW-0716">Sensory transduction</keyword>
<evidence type="ECO:0000313" key="10">
    <source>
        <dbReference type="Proteomes" id="UP000504631"/>
    </source>
</evidence>
<dbReference type="Proteomes" id="UP000504631">
    <property type="component" value="Unplaced"/>
</dbReference>
<keyword evidence="8" id="KW-0807">Transducer</keyword>
<dbReference type="GO" id="GO:0005549">
    <property type="term" value="F:odorant binding"/>
    <property type="evidence" value="ECO:0007669"/>
    <property type="project" value="InterPro"/>
</dbReference>
<evidence type="ECO:0000256" key="8">
    <source>
        <dbReference type="ARBA" id="ARBA00023224"/>
    </source>
</evidence>
<dbReference type="GO" id="GO:0007165">
    <property type="term" value="P:signal transduction"/>
    <property type="evidence" value="ECO:0007669"/>
    <property type="project" value="UniProtKB-KW"/>
</dbReference>
<dbReference type="AlphaFoldDB" id="A0A6J3K2G9"/>
<gene>
    <name evidence="11" type="primary">LOC117232183</name>
</gene>
<keyword evidence="5 9" id="KW-1133">Transmembrane helix</keyword>
<dbReference type="GO" id="GO:0004984">
    <property type="term" value="F:olfactory receptor activity"/>
    <property type="evidence" value="ECO:0007669"/>
    <property type="project" value="InterPro"/>
</dbReference>
<keyword evidence="6 9" id="KW-0472">Membrane</keyword>
<evidence type="ECO:0000256" key="5">
    <source>
        <dbReference type="ARBA" id="ARBA00022989"/>
    </source>
</evidence>
<evidence type="ECO:0000256" key="3">
    <source>
        <dbReference type="ARBA" id="ARBA00022692"/>
    </source>
</evidence>
<dbReference type="InterPro" id="IPR004117">
    <property type="entry name" value="7tm6_olfct_rcpt"/>
</dbReference>
<evidence type="ECO:0000256" key="9">
    <source>
        <dbReference type="SAM" id="Phobius"/>
    </source>
</evidence>
<organism evidence="10 11">
    <name type="scientific">Bombus vosnesenskii</name>
    <dbReference type="NCBI Taxonomy" id="207650"/>
    <lineage>
        <taxon>Eukaryota</taxon>
        <taxon>Metazoa</taxon>
        <taxon>Ecdysozoa</taxon>
        <taxon>Arthropoda</taxon>
        <taxon>Hexapoda</taxon>
        <taxon>Insecta</taxon>
        <taxon>Pterygota</taxon>
        <taxon>Neoptera</taxon>
        <taxon>Endopterygota</taxon>
        <taxon>Hymenoptera</taxon>
        <taxon>Apocrita</taxon>
        <taxon>Aculeata</taxon>
        <taxon>Apoidea</taxon>
        <taxon>Anthophila</taxon>
        <taxon>Apidae</taxon>
        <taxon>Bombus</taxon>
        <taxon>Pyrobombus</taxon>
    </lineage>
</organism>
<dbReference type="GO" id="GO:0016020">
    <property type="term" value="C:membrane"/>
    <property type="evidence" value="ECO:0007669"/>
    <property type="project" value="UniProtKB-SubCell"/>
</dbReference>
<keyword evidence="3 9" id="KW-0812">Transmembrane</keyword>
<evidence type="ECO:0000256" key="7">
    <source>
        <dbReference type="ARBA" id="ARBA00023170"/>
    </source>
</evidence>
<evidence type="ECO:0000256" key="2">
    <source>
        <dbReference type="ARBA" id="ARBA00022606"/>
    </source>
</evidence>
<protein>
    <submittedName>
        <fullName evidence="11">Uncharacterized protein LOC117232183</fullName>
    </submittedName>
</protein>
<dbReference type="KEGG" id="bvk:117232183"/>
<evidence type="ECO:0000313" key="11">
    <source>
        <dbReference type="RefSeq" id="XP_033347282.1"/>
    </source>
</evidence>
<evidence type="ECO:0000256" key="4">
    <source>
        <dbReference type="ARBA" id="ARBA00022725"/>
    </source>
</evidence>
<sequence>MSREIGKENIDCDVCNTDYWLYTTMDWQTTKFQYFKTVKFFGQLVGVWPYQEEFPKITMRFVTLVVTIACFATQISRVLVFYSLDILLEQMPHLDVTLILVLKQYNYILNEKKLKELLSDIIAERLIERPTKELEILDMYSQKTMILSFIYKVSTFVTAVMFILIPAISPILNIVAPLNESRRREFIYPAYYFVDEERYYYVILAHMVASVSIVVAVYIACDISLIHFVQHGCALLAISGHQHNEESFCRKMSFPVYFLSYTCI</sequence>
<keyword evidence="7" id="KW-0675">Receptor</keyword>
<evidence type="ECO:0000256" key="1">
    <source>
        <dbReference type="ARBA" id="ARBA00004141"/>
    </source>
</evidence>
<keyword evidence="4" id="KW-0552">Olfaction</keyword>
<feature type="transmembrane region" description="Helical" evidence="9">
    <location>
        <begin position="61"/>
        <end position="84"/>
    </location>
</feature>